<dbReference type="STRING" id="420953.SAMN05192543_102236"/>
<dbReference type="Gene3D" id="2.40.50.140">
    <property type="entry name" value="Nucleic acid-binding proteins"/>
    <property type="match status" value="1"/>
</dbReference>
<organism evidence="1 2">
    <name type="scientific">Paraburkholderia megapolitana</name>
    <dbReference type="NCBI Taxonomy" id="420953"/>
    <lineage>
        <taxon>Bacteria</taxon>
        <taxon>Pseudomonadati</taxon>
        <taxon>Pseudomonadota</taxon>
        <taxon>Betaproteobacteria</taxon>
        <taxon>Burkholderiales</taxon>
        <taxon>Burkholderiaceae</taxon>
        <taxon>Paraburkholderia</taxon>
    </lineage>
</organism>
<dbReference type="AlphaFoldDB" id="A0A1I3G196"/>
<dbReference type="EMBL" id="FOQU01000002">
    <property type="protein sequence ID" value="SFI17216.1"/>
    <property type="molecule type" value="Genomic_DNA"/>
</dbReference>
<evidence type="ECO:0000313" key="1">
    <source>
        <dbReference type="EMBL" id="SFI17216.1"/>
    </source>
</evidence>
<evidence type="ECO:0008006" key="3">
    <source>
        <dbReference type="Google" id="ProtNLM"/>
    </source>
</evidence>
<accession>A0A1I3G196</accession>
<protein>
    <recommendedName>
        <fullName evidence="3">Cellulose synthase</fullName>
    </recommendedName>
</protein>
<reference evidence="1 2" key="1">
    <citation type="submission" date="2016-10" db="EMBL/GenBank/DDBJ databases">
        <authorList>
            <person name="de Groot N.N."/>
        </authorList>
    </citation>
    <scope>NUCLEOTIDE SEQUENCE [LARGE SCALE GENOMIC DNA]</scope>
    <source>
        <strain evidence="1 2">LMG 23650</strain>
    </source>
</reference>
<keyword evidence="2" id="KW-1185">Reference proteome</keyword>
<gene>
    <name evidence="1" type="ORF">SAMN05192543_102236</name>
</gene>
<dbReference type="InterPro" id="IPR012340">
    <property type="entry name" value="NA-bd_OB-fold"/>
</dbReference>
<sequence length="102" mass="11028">MNKQKLTILEVAHRSGVSNKTGRPWAMHEAQCILEQEDTEGKKIVVGTINLPDVLKDSAPGDYLAEFSFFKSMEGKLEPRVVSLVPFGMQGAKAKPGAGVTA</sequence>
<dbReference type="RefSeq" id="WP_091009613.1">
    <property type="nucleotide sequence ID" value="NZ_CP041745.1"/>
</dbReference>
<name>A0A1I3G196_9BURK</name>
<proteinExistence type="predicted"/>
<evidence type="ECO:0000313" key="2">
    <source>
        <dbReference type="Proteomes" id="UP000199548"/>
    </source>
</evidence>
<dbReference type="Proteomes" id="UP000199548">
    <property type="component" value="Unassembled WGS sequence"/>
</dbReference>
<dbReference type="OrthoDB" id="8812527at2"/>